<reference evidence="1" key="1">
    <citation type="journal article" date="2019" name="Sci. Rep.">
        <title>Draft genome of Tanacetum cinerariifolium, the natural source of mosquito coil.</title>
        <authorList>
            <person name="Yamashiro T."/>
            <person name="Shiraishi A."/>
            <person name="Satake H."/>
            <person name="Nakayama K."/>
        </authorList>
    </citation>
    <scope>NUCLEOTIDE SEQUENCE</scope>
</reference>
<name>A0A699ULU6_TANCI</name>
<organism evidence="1">
    <name type="scientific">Tanacetum cinerariifolium</name>
    <name type="common">Dalmatian daisy</name>
    <name type="synonym">Chrysanthemum cinerariifolium</name>
    <dbReference type="NCBI Taxonomy" id="118510"/>
    <lineage>
        <taxon>Eukaryota</taxon>
        <taxon>Viridiplantae</taxon>
        <taxon>Streptophyta</taxon>
        <taxon>Embryophyta</taxon>
        <taxon>Tracheophyta</taxon>
        <taxon>Spermatophyta</taxon>
        <taxon>Magnoliopsida</taxon>
        <taxon>eudicotyledons</taxon>
        <taxon>Gunneridae</taxon>
        <taxon>Pentapetalae</taxon>
        <taxon>asterids</taxon>
        <taxon>campanulids</taxon>
        <taxon>Asterales</taxon>
        <taxon>Asteraceae</taxon>
        <taxon>Asteroideae</taxon>
        <taxon>Anthemideae</taxon>
        <taxon>Anthemidinae</taxon>
        <taxon>Tanacetum</taxon>
    </lineage>
</organism>
<sequence>AVTQLAGAGSNGQGRHLFLQTWPDALEPLHIKGLVAGDPEHLLIQRRAQTHGRVDQLLLVELQGDGFIEQRTEFAVQALQQIAAGHSQVKQGFAQLRSDVRWLLGSQQLFNVGNRAAHRFTLLIDLELIQADVGDFVRQAFVQLQMWQRLLLFIENLGQQQAAA</sequence>
<comment type="caution">
    <text evidence="1">The sequence shown here is derived from an EMBL/GenBank/DDBJ whole genome shotgun (WGS) entry which is preliminary data.</text>
</comment>
<dbReference type="EMBL" id="BKCJ011336147">
    <property type="protein sequence ID" value="GFD22306.1"/>
    <property type="molecule type" value="Genomic_DNA"/>
</dbReference>
<accession>A0A699ULU6</accession>
<dbReference type="AlphaFoldDB" id="A0A699ULU6"/>
<evidence type="ECO:0000313" key="1">
    <source>
        <dbReference type="EMBL" id="GFD22306.1"/>
    </source>
</evidence>
<gene>
    <name evidence="1" type="ORF">Tci_894275</name>
</gene>
<feature type="non-terminal residue" evidence="1">
    <location>
        <position position="1"/>
    </location>
</feature>
<protein>
    <submittedName>
        <fullName evidence="1">Uncharacterized protein</fullName>
    </submittedName>
</protein>
<proteinExistence type="predicted"/>